<protein>
    <submittedName>
        <fullName evidence="2">Uncharacterized protein</fullName>
    </submittedName>
</protein>
<keyword evidence="1" id="KW-0732">Signal</keyword>
<dbReference type="EMBL" id="LR593886">
    <property type="protein sequence ID" value="VTR90855.1"/>
    <property type="molecule type" value="Genomic_DNA"/>
</dbReference>
<feature type="signal peptide" evidence="1">
    <location>
        <begin position="1"/>
        <end position="18"/>
    </location>
</feature>
<sequence>MRSGMCAALVLVVGAVFANEPAKPEARVLNLKDVHVVAQSDGGEPKPSEIKSAKELADSLLFADAARRDAIKKQVDFEKEKIVVFAWSGSGQDKLTATMSKDGKTAEFTLKTGLTDDLRRHALVFAVPKDAKVEVKK</sequence>
<reference evidence="2 3" key="1">
    <citation type="submission" date="2019-05" db="EMBL/GenBank/DDBJ databases">
        <authorList>
            <consortium name="Science for Life Laboratories"/>
        </authorList>
    </citation>
    <scope>NUCLEOTIDE SEQUENCE [LARGE SCALE GENOMIC DNA]</scope>
    <source>
        <strain evidence="2">Soil9</strain>
    </source>
</reference>
<gene>
    <name evidence="2" type="ORF">SOIL9_68590</name>
</gene>
<accession>A0A6P2CRY2</accession>
<evidence type="ECO:0000313" key="2">
    <source>
        <dbReference type="EMBL" id="VTR90855.1"/>
    </source>
</evidence>
<dbReference type="RefSeq" id="WP_162665933.1">
    <property type="nucleotide sequence ID" value="NZ_LR593886.1"/>
</dbReference>
<keyword evidence="3" id="KW-1185">Reference proteome</keyword>
<evidence type="ECO:0000256" key="1">
    <source>
        <dbReference type="SAM" id="SignalP"/>
    </source>
</evidence>
<evidence type="ECO:0000313" key="3">
    <source>
        <dbReference type="Proteomes" id="UP000464178"/>
    </source>
</evidence>
<proteinExistence type="predicted"/>
<dbReference type="Proteomes" id="UP000464178">
    <property type="component" value="Chromosome"/>
</dbReference>
<name>A0A6P2CRY2_9BACT</name>
<dbReference type="KEGG" id="gms:SOIL9_68590"/>
<feature type="chain" id="PRO_5026674472" evidence="1">
    <location>
        <begin position="19"/>
        <end position="137"/>
    </location>
</feature>
<organism evidence="2 3">
    <name type="scientific">Gemmata massiliana</name>
    <dbReference type="NCBI Taxonomy" id="1210884"/>
    <lineage>
        <taxon>Bacteria</taxon>
        <taxon>Pseudomonadati</taxon>
        <taxon>Planctomycetota</taxon>
        <taxon>Planctomycetia</taxon>
        <taxon>Gemmatales</taxon>
        <taxon>Gemmataceae</taxon>
        <taxon>Gemmata</taxon>
    </lineage>
</organism>
<dbReference type="AlphaFoldDB" id="A0A6P2CRY2"/>